<evidence type="ECO:0008006" key="4">
    <source>
        <dbReference type="Google" id="ProtNLM"/>
    </source>
</evidence>
<dbReference type="RefSeq" id="WP_237359901.1">
    <property type="nucleotide sequence ID" value="NZ_CAKLDM010000001.1"/>
</dbReference>
<evidence type="ECO:0000313" key="2">
    <source>
        <dbReference type="EMBL" id="CAH0536549.1"/>
    </source>
</evidence>
<gene>
    <name evidence="2" type="ORF">VMF7928_00502</name>
</gene>
<proteinExistence type="predicted"/>
<evidence type="ECO:0000313" key="3">
    <source>
        <dbReference type="Proteomes" id="UP000838748"/>
    </source>
</evidence>
<dbReference type="SUPFAM" id="SSF52833">
    <property type="entry name" value="Thioredoxin-like"/>
    <property type="match status" value="1"/>
</dbReference>
<dbReference type="InterPro" id="IPR007332">
    <property type="entry name" value="DUF411"/>
</dbReference>
<dbReference type="EMBL" id="CAKLDM010000001">
    <property type="protein sequence ID" value="CAH0536549.1"/>
    <property type="molecule type" value="Genomic_DNA"/>
</dbReference>
<organism evidence="2 3">
    <name type="scientific">Vibrio marisflavi CECT 7928</name>
    <dbReference type="NCBI Taxonomy" id="634439"/>
    <lineage>
        <taxon>Bacteria</taxon>
        <taxon>Pseudomonadati</taxon>
        <taxon>Pseudomonadota</taxon>
        <taxon>Gammaproteobacteria</taxon>
        <taxon>Vibrionales</taxon>
        <taxon>Vibrionaceae</taxon>
        <taxon>Vibrio</taxon>
    </lineage>
</organism>
<keyword evidence="1" id="KW-0732">Signal</keyword>
<feature type="chain" id="PRO_5046769003" description="CopG protein" evidence="1">
    <location>
        <begin position="22"/>
        <end position="146"/>
    </location>
</feature>
<keyword evidence="3" id="KW-1185">Reference proteome</keyword>
<protein>
    <recommendedName>
        <fullName evidence="4">CopG protein</fullName>
    </recommendedName>
</protein>
<dbReference type="InterPro" id="IPR036249">
    <property type="entry name" value="Thioredoxin-like_sf"/>
</dbReference>
<reference evidence="2" key="1">
    <citation type="submission" date="2021-11" db="EMBL/GenBank/DDBJ databases">
        <authorList>
            <person name="Rodrigo-Torres L."/>
            <person name="Arahal R. D."/>
            <person name="Lucena T."/>
        </authorList>
    </citation>
    <scope>NUCLEOTIDE SEQUENCE</scope>
    <source>
        <strain evidence="2">CECT 7928</strain>
    </source>
</reference>
<dbReference type="Pfam" id="PF04214">
    <property type="entry name" value="DUF411"/>
    <property type="match status" value="1"/>
</dbReference>
<feature type="signal peptide" evidence="1">
    <location>
        <begin position="1"/>
        <end position="21"/>
    </location>
</feature>
<sequence length="146" mass="16188">MKWTIKLITTIFALSSFSLLANPLVELYKSPTCGCCTEWAEIMQQKGYTVDIQPTQHWQQVKQQFGMPTKLMSCHTAVIEGYMIEGHVPESDIARLLSEKPTNIVGLAAPGMPQHSPGMAAPGQDYKGFAVIAFDREGNTSIYSQY</sequence>
<evidence type="ECO:0000256" key="1">
    <source>
        <dbReference type="SAM" id="SignalP"/>
    </source>
</evidence>
<dbReference type="Proteomes" id="UP000838748">
    <property type="component" value="Unassembled WGS sequence"/>
</dbReference>
<comment type="caution">
    <text evidence="2">The sequence shown here is derived from an EMBL/GenBank/DDBJ whole genome shotgun (WGS) entry which is preliminary data.</text>
</comment>
<name>A0ABM9A0T4_9VIBR</name>
<accession>A0ABM9A0T4</accession>